<evidence type="ECO:0000313" key="3">
    <source>
        <dbReference type="Proteomes" id="UP000186601"/>
    </source>
</evidence>
<dbReference type="InterPro" id="IPR001279">
    <property type="entry name" value="Metallo-B-lactamas"/>
</dbReference>
<dbReference type="Gene3D" id="3.60.15.10">
    <property type="entry name" value="Ribonuclease Z/Hydroxyacylglutathione hydrolase-like"/>
    <property type="match status" value="1"/>
</dbReference>
<dbReference type="Proteomes" id="UP000186601">
    <property type="component" value="Unassembled WGS sequence"/>
</dbReference>
<dbReference type="SUPFAM" id="SSF56281">
    <property type="entry name" value="Metallo-hydrolase/oxidoreductase"/>
    <property type="match status" value="1"/>
</dbReference>
<dbReference type="STRING" id="98765.A0A2R6NX89"/>
<dbReference type="PANTHER" id="PTHR42951:SF4">
    <property type="entry name" value="ACYL-COENZYME A THIOESTERASE MBLAC2"/>
    <property type="match status" value="1"/>
</dbReference>
<dbReference type="Pfam" id="PF00753">
    <property type="entry name" value="Lactamase_B"/>
    <property type="match status" value="1"/>
</dbReference>
<dbReference type="OrthoDB" id="3341310at2759"/>
<accession>A0A2R6NX89</accession>
<gene>
    <name evidence="2" type="ORF">PHLCEN_2v7234</name>
</gene>
<dbReference type="AlphaFoldDB" id="A0A2R6NX89"/>
<sequence>MEDDSVEKASTHRQPGPCTKKAAFKATRLTPTVFLVNEHSDIYDERPFIYVKTISSANTLLILDTGCGGATDKPDIKITSLREFLETCDVEDNEGKPLNVGGKMQYVIVLTDYSTPTPNYSTSLGVVVHHTPGHTPDELALWDESERMLYVGDTVYEWEHIIFPKEGSIVQWLQSMDALIELVGTSEANICCGHVTAGRPAKDVLTAAKAFVMDVLSEKESVRSRFEKRGEVSVEYVQAGSRFSLICPERLVVVARQKVLAA</sequence>
<protein>
    <recommendedName>
        <fullName evidence="1">Metallo-beta-lactamase domain-containing protein</fullName>
    </recommendedName>
</protein>
<evidence type="ECO:0000313" key="2">
    <source>
        <dbReference type="EMBL" id="PSR79047.1"/>
    </source>
</evidence>
<reference evidence="2 3" key="1">
    <citation type="submission" date="2018-02" db="EMBL/GenBank/DDBJ databases">
        <title>Genome sequence of the basidiomycete white-rot fungus Phlebia centrifuga.</title>
        <authorList>
            <person name="Granchi Z."/>
            <person name="Peng M."/>
            <person name="de Vries R.P."/>
            <person name="Hilden K."/>
            <person name="Makela M.R."/>
            <person name="Grigoriev I."/>
            <person name="Riley R."/>
        </authorList>
    </citation>
    <scope>NUCLEOTIDE SEQUENCE [LARGE SCALE GENOMIC DNA]</scope>
    <source>
        <strain evidence="2 3">FBCC195</strain>
    </source>
</reference>
<dbReference type="InterPro" id="IPR050855">
    <property type="entry name" value="NDM-1-like"/>
</dbReference>
<name>A0A2R6NX89_9APHY</name>
<keyword evidence="3" id="KW-1185">Reference proteome</keyword>
<dbReference type="InterPro" id="IPR036866">
    <property type="entry name" value="RibonucZ/Hydroxyglut_hydro"/>
</dbReference>
<dbReference type="PANTHER" id="PTHR42951">
    <property type="entry name" value="METALLO-BETA-LACTAMASE DOMAIN-CONTAINING"/>
    <property type="match status" value="1"/>
</dbReference>
<dbReference type="EMBL" id="MLYV02000712">
    <property type="protein sequence ID" value="PSR79047.1"/>
    <property type="molecule type" value="Genomic_DNA"/>
</dbReference>
<proteinExistence type="predicted"/>
<organism evidence="2 3">
    <name type="scientific">Hermanssonia centrifuga</name>
    <dbReference type="NCBI Taxonomy" id="98765"/>
    <lineage>
        <taxon>Eukaryota</taxon>
        <taxon>Fungi</taxon>
        <taxon>Dikarya</taxon>
        <taxon>Basidiomycota</taxon>
        <taxon>Agaricomycotina</taxon>
        <taxon>Agaricomycetes</taxon>
        <taxon>Polyporales</taxon>
        <taxon>Meruliaceae</taxon>
        <taxon>Hermanssonia</taxon>
    </lineage>
</organism>
<feature type="domain" description="Metallo-beta-lactamase" evidence="1">
    <location>
        <begin position="124"/>
        <end position="194"/>
    </location>
</feature>
<evidence type="ECO:0000259" key="1">
    <source>
        <dbReference type="Pfam" id="PF00753"/>
    </source>
</evidence>
<comment type="caution">
    <text evidence="2">The sequence shown here is derived from an EMBL/GenBank/DDBJ whole genome shotgun (WGS) entry which is preliminary data.</text>
</comment>